<protein>
    <submittedName>
        <fullName evidence="2">Uncharacterized protein</fullName>
    </submittedName>
</protein>
<reference evidence="2" key="1">
    <citation type="submission" date="2008-12" db="EMBL/GenBank/DDBJ databases">
        <title>Annotation of the Yersinia bercovieri ATCC 43970 genome.</title>
        <authorList>
            <person name="Read T.D."/>
            <person name="Akmal A."/>
            <person name="Bishop-Lilly K."/>
            <person name="Chen P.E."/>
            <person name="Cook C."/>
            <person name="Kiley M.P."/>
            <person name="Lentz S."/>
            <person name="Mateczun A."/>
            <person name="Nagarajan N."/>
            <person name="Nolan N."/>
            <person name="Osborne B.I."/>
            <person name="Pop M."/>
            <person name="Sozhamannan S."/>
            <person name="Stewart A.C."/>
            <person name="Sulakvelidze A."/>
            <person name="Thomason B."/>
            <person name="Willner K."/>
            <person name="Zwick M.E."/>
        </authorList>
    </citation>
    <scope>NUCLEOTIDE SEQUENCE [LARGE SCALE GENOMIC DNA]</scope>
    <source>
        <strain evidence="2">ATCC 43970</strain>
    </source>
</reference>
<feature type="transmembrane region" description="Helical" evidence="1">
    <location>
        <begin position="20"/>
        <end position="38"/>
    </location>
</feature>
<keyword evidence="1" id="KW-0472">Membrane</keyword>
<evidence type="ECO:0000313" key="3">
    <source>
        <dbReference type="Proteomes" id="UP000010319"/>
    </source>
</evidence>
<gene>
    <name evidence="2" type="ORF">yberc0001_40020</name>
</gene>
<comment type="caution">
    <text evidence="2">The sequence shown here is derived from an EMBL/GenBank/DDBJ whole genome shotgun (WGS) entry which is preliminary data.</text>
</comment>
<accession>A0ABM9XTS9</accession>
<evidence type="ECO:0000313" key="2">
    <source>
        <dbReference type="EMBL" id="EEQ04782.1"/>
    </source>
</evidence>
<keyword evidence="3" id="KW-1185">Reference proteome</keyword>
<organism evidence="2 3">
    <name type="scientific">Yersinia bercovieri ATCC 43970</name>
    <dbReference type="NCBI Taxonomy" id="349968"/>
    <lineage>
        <taxon>Bacteria</taxon>
        <taxon>Pseudomonadati</taxon>
        <taxon>Pseudomonadota</taxon>
        <taxon>Gammaproteobacteria</taxon>
        <taxon>Enterobacterales</taxon>
        <taxon>Yersiniaceae</taxon>
        <taxon>Yersinia</taxon>
    </lineage>
</organism>
<keyword evidence="1" id="KW-1133">Transmembrane helix</keyword>
<dbReference type="Proteomes" id="UP000010319">
    <property type="component" value="Unassembled WGS sequence"/>
</dbReference>
<dbReference type="EMBL" id="AALC02000105">
    <property type="protein sequence ID" value="EEQ04782.1"/>
    <property type="molecule type" value="Genomic_DNA"/>
</dbReference>
<name>A0ABM9XTS9_YERBE</name>
<sequence>MGRWLKLYAVSDDKIIEMGAGFFGGFSVAQSIIIVDILNAN</sequence>
<evidence type="ECO:0000256" key="1">
    <source>
        <dbReference type="SAM" id="Phobius"/>
    </source>
</evidence>
<proteinExistence type="predicted"/>
<keyword evidence="1" id="KW-0812">Transmembrane</keyword>